<name>A0ABZ2YR50_9BACT</name>
<dbReference type="PROSITE" id="PS51257">
    <property type="entry name" value="PROKAR_LIPOPROTEIN"/>
    <property type="match status" value="1"/>
</dbReference>
<feature type="compositionally biased region" description="Polar residues" evidence="1">
    <location>
        <begin position="436"/>
        <end position="446"/>
    </location>
</feature>
<keyword evidence="2" id="KW-0732">Signal</keyword>
<evidence type="ECO:0000313" key="3">
    <source>
        <dbReference type="EMBL" id="WZN42010.1"/>
    </source>
</evidence>
<evidence type="ECO:0000313" key="4">
    <source>
        <dbReference type="Proteomes" id="UP001485459"/>
    </source>
</evidence>
<keyword evidence="4" id="KW-1185">Reference proteome</keyword>
<feature type="signal peptide" evidence="2">
    <location>
        <begin position="1"/>
        <end position="19"/>
    </location>
</feature>
<dbReference type="EMBL" id="CP149822">
    <property type="protein sequence ID" value="WZN42010.1"/>
    <property type="molecule type" value="Genomic_DNA"/>
</dbReference>
<reference evidence="4" key="1">
    <citation type="submission" date="2024-03" db="EMBL/GenBank/DDBJ databases">
        <title>Chitinophaga horti sp. nov., isolated from garden soil.</title>
        <authorList>
            <person name="Lee D.S."/>
            <person name="Han D.M."/>
            <person name="Baek J.H."/>
            <person name="Choi D.G."/>
            <person name="Jeon J.H."/>
            <person name="Jeon C.O."/>
        </authorList>
    </citation>
    <scope>NUCLEOTIDE SEQUENCE [LARGE SCALE GENOMIC DNA]</scope>
    <source>
        <strain evidence="4">GPA1</strain>
    </source>
</reference>
<feature type="compositionally biased region" description="Low complexity" evidence="1">
    <location>
        <begin position="252"/>
        <end position="264"/>
    </location>
</feature>
<accession>A0ABZ2YR50</accession>
<dbReference type="RefSeq" id="WP_341836853.1">
    <property type="nucleotide sequence ID" value="NZ_CP149822.1"/>
</dbReference>
<dbReference type="Proteomes" id="UP001485459">
    <property type="component" value="Chromosome"/>
</dbReference>
<proteinExistence type="predicted"/>
<gene>
    <name evidence="3" type="ORF">WJU16_03035</name>
</gene>
<feature type="region of interest" description="Disordered" evidence="1">
    <location>
        <begin position="429"/>
        <end position="452"/>
    </location>
</feature>
<protein>
    <submittedName>
        <fullName evidence="3">Uncharacterized protein</fullName>
    </submittedName>
</protein>
<feature type="chain" id="PRO_5047117956" evidence="2">
    <location>
        <begin position="20"/>
        <end position="452"/>
    </location>
</feature>
<organism evidence="3 4">
    <name type="scientific">Chitinophaga pollutisoli</name>
    <dbReference type="NCBI Taxonomy" id="3133966"/>
    <lineage>
        <taxon>Bacteria</taxon>
        <taxon>Pseudomonadati</taxon>
        <taxon>Bacteroidota</taxon>
        <taxon>Chitinophagia</taxon>
        <taxon>Chitinophagales</taxon>
        <taxon>Chitinophagaceae</taxon>
        <taxon>Chitinophaga</taxon>
    </lineage>
</organism>
<sequence>MKYTSIVMQLLLAATLLMFSCKKTPTLSKPYTSYQAPFPEPYMKEELDHRLQTVIGALKANPRSARIFAEMSHRIGKPYWSKTLISEQGNRILCLVPLKKSGDSMFKAFSALQLDTGIHISLFRKDLFNRYRAAKEGPGVVKINHALNALNNYGFSSSVYDQKSLTLSELRLMSTLASTSPASIATNGLVTMATCYTWSTCIGDGFGNCEGPRTYFRQCVSDFVWFADYPYYSASGDFNGDGGYGIDQPDPAGGSNSSGNSNANMPPPKETVPDIQKYLSCFNGNQSGTVTFYADQPTAGTNEPVSILGGIGHAWIMIEQQLPGGAIVRRSFGFYPQKKVNPFGNKSSAAAIGNDAGHAFNVSWSATLPATQFNALLQSAQSYIHTYHLANYNCVNYIIDVAAGGGISLPRNKTNWIVGSGLNPGSFGEDLRQLPGSRTQKGNTPANAGFCQ</sequence>
<evidence type="ECO:0000256" key="1">
    <source>
        <dbReference type="SAM" id="MobiDB-lite"/>
    </source>
</evidence>
<evidence type="ECO:0000256" key="2">
    <source>
        <dbReference type="SAM" id="SignalP"/>
    </source>
</evidence>
<feature type="region of interest" description="Disordered" evidence="1">
    <location>
        <begin position="243"/>
        <end position="269"/>
    </location>
</feature>